<dbReference type="Proteomes" id="UP001595798">
    <property type="component" value="Unassembled WGS sequence"/>
</dbReference>
<gene>
    <name evidence="1" type="ORF">ACFOZ5_02050</name>
</gene>
<evidence type="ECO:0000313" key="2">
    <source>
        <dbReference type="Proteomes" id="UP001595798"/>
    </source>
</evidence>
<reference evidence="2" key="1">
    <citation type="journal article" date="2019" name="Int. J. Syst. Evol. Microbiol.">
        <title>The Global Catalogue of Microorganisms (GCM) 10K type strain sequencing project: providing services to taxonomists for standard genome sequencing and annotation.</title>
        <authorList>
            <consortium name="The Broad Institute Genomics Platform"/>
            <consortium name="The Broad Institute Genome Sequencing Center for Infectious Disease"/>
            <person name="Wu L."/>
            <person name="Ma J."/>
        </authorList>
    </citation>
    <scope>NUCLEOTIDE SEQUENCE [LARGE SCALE GENOMIC DNA]</scope>
    <source>
        <strain evidence="2">CECT 7297</strain>
    </source>
</reference>
<evidence type="ECO:0000313" key="1">
    <source>
        <dbReference type="EMBL" id="MFC4257809.1"/>
    </source>
</evidence>
<protein>
    <submittedName>
        <fullName evidence="1">Uncharacterized protein</fullName>
    </submittedName>
</protein>
<comment type="caution">
    <text evidence="1">The sequence shown here is derived from an EMBL/GenBank/DDBJ whole genome shotgun (WGS) entry which is preliminary data.</text>
</comment>
<name>A0ABV8QEN9_9GAMM</name>
<accession>A0ABV8QEN9</accession>
<sequence>MCVGLIVDSASEESDVTLLRCRGGITTGIYVGPDTIGLALAASPHEFRENR</sequence>
<proteinExistence type="predicted"/>
<dbReference type="EMBL" id="JBHSDI010000001">
    <property type="protein sequence ID" value="MFC4257809.1"/>
    <property type="molecule type" value="Genomic_DNA"/>
</dbReference>
<organism evidence="1 2">
    <name type="scientific">Marinobacter lacisalsi</name>
    <dbReference type="NCBI Taxonomy" id="475979"/>
    <lineage>
        <taxon>Bacteria</taxon>
        <taxon>Pseudomonadati</taxon>
        <taxon>Pseudomonadota</taxon>
        <taxon>Gammaproteobacteria</taxon>
        <taxon>Pseudomonadales</taxon>
        <taxon>Marinobacteraceae</taxon>
        <taxon>Marinobacter</taxon>
    </lineage>
</organism>
<keyword evidence="2" id="KW-1185">Reference proteome</keyword>
<dbReference type="RefSeq" id="WP_379885067.1">
    <property type="nucleotide sequence ID" value="NZ_JBHSDI010000001.1"/>
</dbReference>